<dbReference type="Pfam" id="PF17407">
    <property type="entry name" value="Nrap_D6"/>
    <property type="match status" value="1"/>
</dbReference>
<evidence type="ECO:0000313" key="3">
    <source>
        <dbReference type="Proteomes" id="UP000054477"/>
    </source>
</evidence>
<proteinExistence type="predicted"/>
<protein>
    <recommendedName>
        <fullName evidence="1">Nrap protein domain-containing protein</fullName>
    </recommendedName>
</protein>
<dbReference type="EMBL" id="KN838724">
    <property type="protein sequence ID" value="KIJ96345.1"/>
    <property type="molecule type" value="Genomic_DNA"/>
</dbReference>
<dbReference type="STRING" id="1095629.A0A0C9WV80"/>
<accession>A0A0C9WV80</accession>
<name>A0A0C9WV80_9AGAR</name>
<feature type="domain" description="Nrap protein" evidence="1">
    <location>
        <begin position="4"/>
        <end position="88"/>
    </location>
</feature>
<dbReference type="HOGENOM" id="CLU_2360048_0_0_1"/>
<evidence type="ECO:0000313" key="2">
    <source>
        <dbReference type="EMBL" id="KIJ96345.1"/>
    </source>
</evidence>
<dbReference type="InterPro" id="IPR035371">
    <property type="entry name" value="Nrap_D6"/>
</dbReference>
<keyword evidence="3" id="KW-1185">Reference proteome</keyword>
<evidence type="ECO:0000259" key="1">
    <source>
        <dbReference type="Pfam" id="PF17407"/>
    </source>
</evidence>
<organism evidence="2 3">
    <name type="scientific">Laccaria amethystina LaAM-08-1</name>
    <dbReference type="NCBI Taxonomy" id="1095629"/>
    <lineage>
        <taxon>Eukaryota</taxon>
        <taxon>Fungi</taxon>
        <taxon>Dikarya</taxon>
        <taxon>Basidiomycota</taxon>
        <taxon>Agaricomycotina</taxon>
        <taxon>Agaricomycetes</taxon>
        <taxon>Agaricomycetidae</taxon>
        <taxon>Agaricales</taxon>
        <taxon>Agaricineae</taxon>
        <taxon>Hydnangiaceae</taxon>
        <taxon>Laccaria</taxon>
    </lineage>
</organism>
<reference evidence="3" key="2">
    <citation type="submission" date="2015-01" db="EMBL/GenBank/DDBJ databases">
        <title>Evolutionary Origins and Diversification of the Mycorrhizal Mutualists.</title>
        <authorList>
            <consortium name="DOE Joint Genome Institute"/>
            <consortium name="Mycorrhizal Genomics Consortium"/>
            <person name="Kohler A."/>
            <person name="Kuo A."/>
            <person name="Nagy L.G."/>
            <person name="Floudas D."/>
            <person name="Copeland A."/>
            <person name="Barry K.W."/>
            <person name="Cichocki N."/>
            <person name="Veneault-Fourrey C."/>
            <person name="LaButti K."/>
            <person name="Lindquist E.A."/>
            <person name="Lipzen A."/>
            <person name="Lundell T."/>
            <person name="Morin E."/>
            <person name="Murat C."/>
            <person name="Riley R."/>
            <person name="Ohm R."/>
            <person name="Sun H."/>
            <person name="Tunlid A."/>
            <person name="Henrissat B."/>
            <person name="Grigoriev I.V."/>
            <person name="Hibbett D.S."/>
            <person name="Martin F."/>
        </authorList>
    </citation>
    <scope>NUCLEOTIDE SEQUENCE [LARGE SCALE GENOMIC DNA]</scope>
    <source>
        <strain evidence="3">LaAM-08-1</strain>
    </source>
</reference>
<dbReference type="AlphaFoldDB" id="A0A0C9WV80"/>
<sequence length="96" mass="10913">MGTRFLFLDLQRIYVDTFKIFFDTYGGDRFGGVWDPTLKQPRPFRVLGRFSSIPVAKESDKAKEKGLVTLNKKGILGEIKRLGTVLIMCITVQLKS</sequence>
<reference evidence="2 3" key="1">
    <citation type="submission" date="2014-04" db="EMBL/GenBank/DDBJ databases">
        <authorList>
            <consortium name="DOE Joint Genome Institute"/>
            <person name="Kuo A."/>
            <person name="Kohler A."/>
            <person name="Nagy L.G."/>
            <person name="Floudas D."/>
            <person name="Copeland A."/>
            <person name="Barry K.W."/>
            <person name="Cichocki N."/>
            <person name="Veneault-Fourrey C."/>
            <person name="LaButti K."/>
            <person name="Lindquist E.A."/>
            <person name="Lipzen A."/>
            <person name="Lundell T."/>
            <person name="Morin E."/>
            <person name="Murat C."/>
            <person name="Sun H."/>
            <person name="Tunlid A."/>
            <person name="Henrissat B."/>
            <person name="Grigoriev I.V."/>
            <person name="Hibbett D.S."/>
            <person name="Martin F."/>
            <person name="Nordberg H.P."/>
            <person name="Cantor M.N."/>
            <person name="Hua S.X."/>
        </authorList>
    </citation>
    <scope>NUCLEOTIDE SEQUENCE [LARGE SCALE GENOMIC DNA]</scope>
    <source>
        <strain evidence="2 3">LaAM-08-1</strain>
    </source>
</reference>
<dbReference type="OrthoDB" id="3034603at2759"/>
<dbReference type="Proteomes" id="UP000054477">
    <property type="component" value="Unassembled WGS sequence"/>
</dbReference>
<gene>
    <name evidence="2" type="ORF">K443DRAFT_10683</name>
</gene>
<dbReference type="Gene3D" id="3.30.70.3030">
    <property type="match status" value="1"/>
</dbReference>